<keyword evidence="1 4" id="KW-0479">Metal-binding</keyword>
<dbReference type="OrthoDB" id="278280at2759"/>
<dbReference type="RefSeq" id="XP_002493623.1">
    <property type="nucleotide sequence ID" value="XM_002493578.1"/>
</dbReference>
<feature type="compositionally biased region" description="Basic and acidic residues" evidence="5">
    <location>
        <begin position="1"/>
        <end position="12"/>
    </location>
</feature>
<evidence type="ECO:0000256" key="2">
    <source>
        <dbReference type="ARBA" id="ARBA00022771"/>
    </source>
</evidence>
<evidence type="ECO:0000256" key="3">
    <source>
        <dbReference type="ARBA" id="ARBA00022833"/>
    </source>
</evidence>
<keyword evidence="2 4" id="KW-0863">Zinc-finger</keyword>
<accession>C4R769</accession>
<feature type="compositionally biased region" description="Low complexity" evidence="5">
    <location>
        <begin position="44"/>
        <end position="58"/>
    </location>
</feature>
<dbReference type="GO" id="GO:0002181">
    <property type="term" value="P:cytoplasmic translation"/>
    <property type="evidence" value="ECO:0007669"/>
    <property type="project" value="TreeGrafter"/>
</dbReference>
<gene>
    <name evidence="7" type="ordered locus">PAS_chr4_0217</name>
</gene>
<sequence>MPPKKNQPDLSKKNKQKKSQKSLEDKTFGLKNKNKSKKVQEYISQVKSTSVSSASKEAAAAKRRAEEKKAAEQAKLEAAKLFNPVAIEQKVPFGVDPKSILCVNFKQGVCKKGPKCKFSHDLEIGRKVVKKDLYTDARAPDSKTDDTMEDWDEEKLRSVISSKQGNPQTTTDKVCKFFIEAVENSKYGWFWECPNGKDCKYKHSLPPGFTLKTKEQKRLERLAADQQPKITLEELIEKERDKLPKKDLTPITWETFVKWKAEHVKRKQELQAKKDIKDKKPKTGKEIILEKFSDKFFQAEEISADKGVAFDLSQFRISDNNIADEGVAFRDYGDGSAAFAESQRLPPKTSFPLREHEKIFPFPIAYR</sequence>
<feature type="zinc finger region" description="C3H1-type" evidence="4">
    <location>
        <begin position="169"/>
        <end position="206"/>
    </location>
</feature>
<keyword evidence="3 4" id="KW-0862">Zinc</keyword>
<evidence type="ECO:0000256" key="5">
    <source>
        <dbReference type="SAM" id="MobiDB-lite"/>
    </source>
</evidence>
<dbReference type="GO" id="GO:0008270">
    <property type="term" value="F:zinc ion binding"/>
    <property type="evidence" value="ECO:0007669"/>
    <property type="project" value="UniProtKB-KW"/>
</dbReference>
<dbReference type="STRING" id="644223.C4R769"/>
<dbReference type="PANTHER" id="PTHR12681">
    <property type="entry name" value="ZINC FINGER-CONTAINING PROTEIN P48ZNF"/>
    <property type="match status" value="1"/>
</dbReference>
<dbReference type="HOGENOM" id="CLU_042870_1_0_1"/>
<dbReference type="GO" id="GO:0003729">
    <property type="term" value="F:mRNA binding"/>
    <property type="evidence" value="ECO:0007669"/>
    <property type="project" value="TreeGrafter"/>
</dbReference>
<dbReference type="GO" id="GO:0005829">
    <property type="term" value="C:cytosol"/>
    <property type="evidence" value="ECO:0007669"/>
    <property type="project" value="TreeGrafter"/>
</dbReference>
<evidence type="ECO:0000313" key="7">
    <source>
        <dbReference type="EMBL" id="CAY71444.1"/>
    </source>
</evidence>
<dbReference type="SMR" id="C4R769"/>
<dbReference type="FunCoup" id="C4R769">
    <property type="interactions" value="1394"/>
</dbReference>
<dbReference type="PANTHER" id="PTHR12681:SF0">
    <property type="entry name" value="ZINC FINGER CCCH DOMAIN-CONTAINING PROTEIN 15"/>
    <property type="match status" value="1"/>
</dbReference>
<dbReference type="AlphaFoldDB" id="C4R769"/>
<feature type="region of interest" description="Disordered" evidence="5">
    <location>
        <begin position="1"/>
        <end position="70"/>
    </location>
</feature>
<organism evidence="7 8">
    <name type="scientific">Komagataella phaffii (strain GS115 / ATCC 20864)</name>
    <name type="common">Yeast</name>
    <name type="synonym">Pichia pastoris</name>
    <dbReference type="NCBI Taxonomy" id="644223"/>
    <lineage>
        <taxon>Eukaryota</taxon>
        <taxon>Fungi</taxon>
        <taxon>Dikarya</taxon>
        <taxon>Ascomycota</taxon>
        <taxon>Saccharomycotina</taxon>
        <taxon>Pichiomycetes</taxon>
        <taxon>Pichiales</taxon>
        <taxon>Pichiaceae</taxon>
        <taxon>Komagataella</taxon>
    </lineage>
</organism>
<dbReference type="Pfam" id="PF00642">
    <property type="entry name" value="zf-CCCH"/>
    <property type="match status" value="1"/>
</dbReference>
<dbReference type="InterPro" id="IPR032378">
    <property type="entry name" value="ZC3H15/TMA46_C"/>
</dbReference>
<dbReference type="InterPro" id="IPR036855">
    <property type="entry name" value="Znf_CCCH_sf"/>
</dbReference>
<dbReference type="GeneID" id="8200960"/>
<evidence type="ECO:0000313" key="8">
    <source>
        <dbReference type="Proteomes" id="UP000000314"/>
    </source>
</evidence>
<feature type="domain" description="C3H1-type" evidence="6">
    <location>
        <begin position="96"/>
        <end position="123"/>
    </location>
</feature>
<dbReference type="InParanoid" id="C4R769"/>
<dbReference type="SUPFAM" id="SSF90229">
    <property type="entry name" value="CCCH zinc finger"/>
    <property type="match status" value="1"/>
</dbReference>
<dbReference type="SMART" id="SM00356">
    <property type="entry name" value="ZnF_C3H1"/>
    <property type="match status" value="2"/>
</dbReference>
<feature type="zinc finger region" description="C3H1-type" evidence="4">
    <location>
        <begin position="96"/>
        <end position="123"/>
    </location>
</feature>
<dbReference type="Pfam" id="PF16543">
    <property type="entry name" value="DFRP_C"/>
    <property type="match status" value="1"/>
</dbReference>
<dbReference type="Proteomes" id="UP000000314">
    <property type="component" value="Chromosome 4"/>
</dbReference>
<dbReference type="OMA" id="GREMFYF"/>
<feature type="compositionally biased region" description="Basic and acidic residues" evidence="5">
    <location>
        <begin position="59"/>
        <end position="70"/>
    </location>
</feature>
<protein>
    <recommendedName>
        <fullName evidence="6">C3H1-type domain-containing protein</fullName>
    </recommendedName>
</protein>
<name>C4R769_KOMPG</name>
<dbReference type="KEGG" id="ppa:PAS_chr4_0217"/>
<feature type="domain" description="C3H1-type" evidence="6">
    <location>
        <begin position="169"/>
        <end position="206"/>
    </location>
</feature>
<keyword evidence="8" id="KW-1185">Reference proteome</keyword>
<dbReference type="InterPro" id="IPR000571">
    <property type="entry name" value="Znf_CCCH"/>
</dbReference>
<dbReference type="Gene3D" id="6.20.400.10">
    <property type="match status" value="1"/>
</dbReference>
<evidence type="ECO:0000256" key="4">
    <source>
        <dbReference type="PROSITE-ProRule" id="PRU00723"/>
    </source>
</evidence>
<reference evidence="7 8" key="1">
    <citation type="journal article" date="2009" name="Nat. Biotechnol.">
        <title>Genome sequence of the recombinant protein production host Pichia pastoris.</title>
        <authorList>
            <person name="De Schutter K."/>
            <person name="Lin Y.C."/>
            <person name="Tiels P."/>
            <person name="Van Hecke A."/>
            <person name="Glinka S."/>
            <person name="Weber-Lehmann J."/>
            <person name="Rouze P."/>
            <person name="Van de Peer Y."/>
            <person name="Callewaert N."/>
        </authorList>
    </citation>
    <scope>NUCLEOTIDE SEQUENCE [LARGE SCALE GENOMIC DNA]</scope>
    <source>
        <strain evidence="8">GS115 / ATCC 20864</strain>
    </source>
</reference>
<evidence type="ECO:0000259" key="6">
    <source>
        <dbReference type="PROSITE" id="PS50103"/>
    </source>
</evidence>
<dbReference type="Gene3D" id="4.10.1000.10">
    <property type="entry name" value="Zinc finger, CCCH-type"/>
    <property type="match status" value="1"/>
</dbReference>
<dbReference type="EMBL" id="FN392322">
    <property type="protein sequence ID" value="CAY71444.1"/>
    <property type="molecule type" value="Genomic_DNA"/>
</dbReference>
<dbReference type="PROSITE" id="PS50103">
    <property type="entry name" value="ZF_C3H1"/>
    <property type="match status" value="2"/>
</dbReference>
<evidence type="ECO:0000256" key="1">
    <source>
        <dbReference type="ARBA" id="ARBA00022723"/>
    </source>
</evidence>
<dbReference type="eggNOG" id="KOG1763">
    <property type="taxonomic scope" value="Eukaryota"/>
</dbReference>
<proteinExistence type="predicted"/>